<evidence type="ECO:0000313" key="2">
    <source>
        <dbReference type="EMBL" id="MBM9432949.1"/>
    </source>
</evidence>
<dbReference type="InterPro" id="IPR051161">
    <property type="entry name" value="Mannose-6P_isomerase_type2"/>
</dbReference>
<dbReference type="PANTHER" id="PTHR46390">
    <property type="entry name" value="MANNOSE-1-PHOSPHATE GUANYLYLTRANSFERASE"/>
    <property type="match status" value="1"/>
</dbReference>
<name>A0ABS2TE70_9ACTO</name>
<dbReference type="GO" id="GO:0016779">
    <property type="term" value="F:nucleotidyltransferase activity"/>
    <property type="evidence" value="ECO:0007669"/>
    <property type="project" value="UniProtKB-KW"/>
</dbReference>
<evidence type="ECO:0000313" key="3">
    <source>
        <dbReference type="Proteomes" id="UP000705983"/>
    </source>
</evidence>
<dbReference type="InterPro" id="IPR049577">
    <property type="entry name" value="GMPP_N"/>
</dbReference>
<dbReference type="SUPFAM" id="SSF159283">
    <property type="entry name" value="Guanosine diphospho-D-mannose pyrophosphorylase/mannose-6-phosphate isomerase linker domain"/>
    <property type="match status" value="1"/>
</dbReference>
<dbReference type="InterPro" id="IPR029044">
    <property type="entry name" value="Nucleotide-diphossugar_trans"/>
</dbReference>
<dbReference type="EMBL" id="JAFFJS010000002">
    <property type="protein sequence ID" value="MBM9432949.1"/>
    <property type="molecule type" value="Genomic_DNA"/>
</dbReference>
<dbReference type="Proteomes" id="UP000705983">
    <property type="component" value="Unassembled WGS sequence"/>
</dbReference>
<dbReference type="Gene3D" id="3.90.550.10">
    <property type="entry name" value="Spore Coat Polysaccharide Biosynthesis Protein SpsA, Chain A"/>
    <property type="match status" value="1"/>
</dbReference>
<keyword evidence="3" id="KW-1185">Reference proteome</keyword>
<sequence length="357" mass="37093">MTFVAIVPAGGAGTRLWPLSRRSHPKFLIDMTGAGRTLIQATADRLAGLADDLIVVTGAAHAAAVADQLDLDERSLVVEPAPRGTMPAIGLVAAIVEQRYGGDAIVGSFAADHLISDTNAFDEAVRRAIAAAERDLVVTIGITPTSPDTGFGYIHQGAATEVDGVSSVSEFMEKPDLETASRYVESGEYLWNAGMFIAKTRVLLDALARFEPDLASDLRAIARSWDGPDRDSALGLWDGLKDSVIDRVIAEPLAAEGGVATVPASMGWSDIGGYLALSEHLDDPSGGISAGGTAQSIVLSDAPDSVVYVHDRPIVIHGIPGAVVVDTGDVILLTTKEASSGLGGVVSALPGDIQHLR</sequence>
<organism evidence="2 3">
    <name type="scientific">Flaviflexus equikiangi</name>
    <dbReference type="NCBI Taxonomy" id="2758573"/>
    <lineage>
        <taxon>Bacteria</taxon>
        <taxon>Bacillati</taxon>
        <taxon>Actinomycetota</taxon>
        <taxon>Actinomycetes</taxon>
        <taxon>Actinomycetales</taxon>
        <taxon>Actinomycetaceae</taxon>
        <taxon>Flaviflexus</taxon>
    </lineage>
</organism>
<keyword evidence="2" id="KW-0548">Nucleotidyltransferase</keyword>
<evidence type="ECO:0000259" key="1">
    <source>
        <dbReference type="Pfam" id="PF00483"/>
    </source>
</evidence>
<dbReference type="RefSeq" id="WP_187996313.1">
    <property type="nucleotide sequence ID" value="NZ_JACEXG010000002.1"/>
</dbReference>
<dbReference type="InterPro" id="IPR005835">
    <property type="entry name" value="NTP_transferase_dom"/>
</dbReference>
<dbReference type="Pfam" id="PF00483">
    <property type="entry name" value="NTP_transferase"/>
    <property type="match status" value="1"/>
</dbReference>
<dbReference type="PANTHER" id="PTHR46390:SF1">
    <property type="entry name" value="MANNOSE-1-PHOSPHATE GUANYLYLTRANSFERASE"/>
    <property type="match status" value="1"/>
</dbReference>
<gene>
    <name evidence="2" type="ORF">JVW63_04450</name>
</gene>
<proteinExistence type="predicted"/>
<comment type="caution">
    <text evidence="2">The sequence shown here is derived from an EMBL/GenBank/DDBJ whole genome shotgun (WGS) entry which is preliminary data.</text>
</comment>
<feature type="domain" description="Nucleotidyl transferase" evidence="1">
    <location>
        <begin position="5"/>
        <end position="278"/>
    </location>
</feature>
<dbReference type="CDD" id="cd02509">
    <property type="entry name" value="GDP-M1P_Guanylyltransferase"/>
    <property type="match status" value="1"/>
</dbReference>
<accession>A0ABS2TE70</accession>
<protein>
    <submittedName>
        <fullName evidence="2">Mannose-1-phosphate guanylyltransferase</fullName>
    </submittedName>
</protein>
<keyword evidence="2" id="KW-0808">Transferase</keyword>
<dbReference type="SUPFAM" id="SSF53448">
    <property type="entry name" value="Nucleotide-diphospho-sugar transferases"/>
    <property type="match status" value="1"/>
</dbReference>
<reference evidence="3" key="1">
    <citation type="submission" date="2021-02" db="EMBL/GenBank/DDBJ databases">
        <title>Leucobacter sp. CX169.</title>
        <authorList>
            <person name="Cheng Y."/>
        </authorList>
    </citation>
    <scope>NUCLEOTIDE SEQUENCE [LARGE SCALE GENOMIC DNA]</scope>
    <source>
        <strain evidence="3">JY899</strain>
    </source>
</reference>